<dbReference type="Pfam" id="PF06421">
    <property type="entry name" value="LepA_C"/>
    <property type="match status" value="1"/>
</dbReference>
<dbReference type="InterPro" id="IPR027417">
    <property type="entry name" value="P-loop_NTPase"/>
</dbReference>
<dbReference type="InterPro" id="IPR005225">
    <property type="entry name" value="Small_GTP-bd"/>
</dbReference>
<name>A0A0L0HMB8_SPIPD</name>
<feature type="binding site" evidence="9">
    <location>
        <begin position="100"/>
        <end position="107"/>
    </location>
    <ligand>
        <name>GTP</name>
        <dbReference type="ChEBI" id="CHEBI:37565"/>
    </ligand>
</feature>
<dbReference type="Gene3D" id="2.40.30.10">
    <property type="entry name" value="Translation factors"/>
    <property type="match status" value="1"/>
</dbReference>
<dbReference type="FunFam" id="3.30.70.870:FF:000004">
    <property type="entry name" value="Translation factor GUF1, mitochondrial"/>
    <property type="match status" value="1"/>
</dbReference>
<dbReference type="Pfam" id="PF00679">
    <property type="entry name" value="EFG_C"/>
    <property type="match status" value="1"/>
</dbReference>
<keyword evidence="12" id="KW-1185">Reference proteome</keyword>
<dbReference type="PROSITE" id="PS00301">
    <property type="entry name" value="G_TR_1"/>
    <property type="match status" value="1"/>
</dbReference>
<dbReference type="GO" id="GO:0005743">
    <property type="term" value="C:mitochondrial inner membrane"/>
    <property type="evidence" value="ECO:0007669"/>
    <property type="project" value="UniProtKB-SubCell"/>
</dbReference>
<comment type="function">
    <text evidence="9">Promotes mitochondrial protein synthesis. May act as a fidelity factor of the translation reaction, by catalyzing a one-codon backward translocation of tRNAs on improperly translocated ribosomes. Binds to mitochondrial ribosomes in a GTP-dependent manner.</text>
</comment>
<sequence length="692" mass="76869">MALVARCNWFVGRGSELSGVIGPLFVRLGQHGRRSDTGKVTRSPIARHVASGRATLCRQCSRKWGSIELNSQRRPYSSKANVLDLSEFPPEKVRNFSIIAHIDHGKSTLADRLLEKTGTISKDALNKQFLDKLKVERERGITVKAQTASMFYTHNGEKYLLNLIDTPGHVDFSYEVSRSLAACQGTLLLVDACQGIQAQTVANFFLAFGEDLFIVPVINKVDLPSADPEKVSRQIEAAFELDTTNILSISAKTGLGVEKVLVDIVNQIPPPVGDRSAPFRALLFDNWYDQYVGVVCLIAVRDGTLKKGDKLVSAHTGNTYDVTDLGIMYPEQQTTTSLHAGHVGYVILGMKTTRDAQIGDTFYKEGSPVKAFPGFQPAKSMVFAGLYPMDAADYTKLQEALDRLTLNDASVSVARESSSALGQGFRLGFLGTLHMDVFRERLEEEYEATVINTSPTVPYIVRYTNGQEKVVRNPAEFPELDEHPKIAAFLEPMVAGTLIFPSQYLGTMMDLCGSHRGEQQDYTYIDDNRVMMRYKLPMSEILTDFYDQLKSRTSGYASFDYEEIGFEASDLVKVNILLNSKPVDALATIVHRSHAERVAKEWAKRLKNVMSKQLFEIIIQASVNNRIVCRESISAVRKDVTAKCYGGDITRKMKLLERQKAGKKRLKTVAGGVQLPQEAFLTLMKGSSGKQK</sequence>
<keyword evidence="5 9" id="KW-0648">Protein biosynthesis</keyword>
<dbReference type="GO" id="GO:0005759">
    <property type="term" value="C:mitochondrial matrix"/>
    <property type="evidence" value="ECO:0007669"/>
    <property type="project" value="UniProtKB-UniRule"/>
</dbReference>
<dbReference type="SUPFAM" id="SSF52540">
    <property type="entry name" value="P-loop containing nucleoside triphosphate hydrolases"/>
    <property type="match status" value="1"/>
</dbReference>
<dbReference type="PROSITE" id="PS51722">
    <property type="entry name" value="G_TR_2"/>
    <property type="match status" value="1"/>
</dbReference>
<dbReference type="Gene3D" id="3.30.70.870">
    <property type="entry name" value="Elongation Factor G (Translational Gtpase), domain 3"/>
    <property type="match status" value="1"/>
</dbReference>
<dbReference type="FunCoup" id="A0A0L0HMB8">
    <property type="interactions" value="348"/>
</dbReference>
<feature type="binding site" evidence="9">
    <location>
        <begin position="219"/>
        <end position="222"/>
    </location>
    <ligand>
        <name>GTP</name>
        <dbReference type="ChEBI" id="CHEBI:37565"/>
    </ligand>
</feature>
<dbReference type="GeneID" id="27686295"/>
<reference evidence="11 12" key="1">
    <citation type="submission" date="2009-08" db="EMBL/GenBank/DDBJ databases">
        <title>The Genome Sequence of Spizellomyces punctatus strain DAOM BR117.</title>
        <authorList>
            <consortium name="The Broad Institute Genome Sequencing Platform"/>
            <person name="Russ C."/>
            <person name="Cuomo C."/>
            <person name="Shea T."/>
            <person name="Young S.K."/>
            <person name="Zeng Q."/>
            <person name="Koehrsen M."/>
            <person name="Haas B."/>
            <person name="Borodovsky M."/>
            <person name="Guigo R."/>
            <person name="Alvarado L."/>
            <person name="Berlin A."/>
            <person name="Bochicchio J."/>
            <person name="Borenstein D."/>
            <person name="Chapman S."/>
            <person name="Chen Z."/>
            <person name="Engels R."/>
            <person name="Freedman E."/>
            <person name="Gellesch M."/>
            <person name="Goldberg J."/>
            <person name="Griggs A."/>
            <person name="Gujja S."/>
            <person name="Heiman D."/>
            <person name="Hepburn T."/>
            <person name="Howarth C."/>
            <person name="Jen D."/>
            <person name="Larson L."/>
            <person name="Lewis B."/>
            <person name="Mehta T."/>
            <person name="Park D."/>
            <person name="Pearson M."/>
            <person name="Roberts A."/>
            <person name="Saif S."/>
            <person name="Shenoy N."/>
            <person name="Sisk P."/>
            <person name="Stolte C."/>
            <person name="Sykes S."/>
            <person name="Thomson T."/>
            <person name="Walk T."/>
            <person name="White J."/>
            <person name="Yandava C."/>
            <person name="Burger G."/>
            <person name="Gray M.W."/>
            <person name="Holland P.W.H."/>
            <person name="King N."/>
            <person name="Lang F.B.F."/>
            <person name="Roger A.J."/>
            <person name="Ruiz-Trillo I."/>
            <person name="Lander E."/>
            <person name="Nusbaum C."/>
        </authorList>
    </citation>
    <scope>NUCLEOTIDE SEQUENCE [LARGE SCALE GENOMIC DNA]</scope>
    <source>
        <strain evidence="11 12">DAOM BR117</strain>
    </source>
</reference>
<dbReference type="PANTHER" id="PTHR43512:SF7">
    <property type="entry name" value="TRANSLATION FACTOR GUF1, MITOCHONDRIAL"/>
    <property type="match status" value="1"/>
</dbReference>
<dbReference type="PANTHER" id="PTHR43512">
    <property type="entry name" value="TRANSLATION FACTOR GUF1-RELATED"/>
    <property type="match status" value="1"/>
</dbReference>
<dbReference type="InterPro" id="IPR031157">
    <property type="entry name" value="G_TR_CS"/>
</dbReference>
<dbReference type="CDD" id="cd03709">
    <property type="entry name" value="lepA_C"/>
    <property type="match status" value="1"/>
</dbReference>
<keyword evidence="3 9" id="KW-0999">Mitochondrion inner membrane</keyword>
<dbReference type="NCBIfam" id="TIGR00231">
    <property type="entry name" value="small_GTP"/>
    <property type="match status" value="1"/>
</dbReference>
<dbReference type="InterPro" id="IPR004161">
    <property type="entry name" value="EFTu-like_2"/>
</dbReference>
<dbReference type="CDD" id="cd03699">
    <property type="entry name" value="EF4_II"/>
    <property type="match status" value="1"/>
</dbReference>
<dbReference type="eggNOG" id="KOG0462">
    <property type="taxonomic scope" value="Eukaryota"/>
</dbReference>
<dbReference type="SUPFAM" id="SSF54980">
    <property type="entry name" value="EF-G C-terminal domain-like"/>
    <property type="match status" value="2"/>
</dbReference>
<dbReference type="Gene3D" id="3.30.70.2570">
    <property type="entry name" value="Elongation factor 4, C-terminal domain"/>
    <property type="match status" value="1"/>
</dbReference>
<dbReference type="CDD" id="cd01890">
    <property type="entry name" value="LepA"/>
    <property type="match status" value="1"/>
</dbReference>
<evidence type="ECO:0000256" key="6">
    <source>
        <dbReference type="ARBA" id="ARBA00023128"/>
    </source>
</evidence>
<keyword evidence="2 9" id="KW-0547">Nucleotide-binding</keyword>
<dbReference type="InterPro" id="IPR035647">
    <property type="entry name" value="EFG_III/V"/>
</dbReference>
<evidence type="ECO:0000256" key="7">
    <source>
        <dbReference type="ARBA" id="ARBA00023134"/>
    </source>
</evidence>
<evidence type="ECO:0000256" key="5">
    <source>
        <dbReference type="ARBA" id="ARBA00022917"/>
    </source>
</evidence>
<dbReference type="Gene3D" id="3.40.50.300">
    <property type="entry name" value="P-loop containing nucleotide triphosphate hydrolases"/>
    <property type="match status" value="1"/>
</dbReference>
<feature type="domain" description="Tr-type G" evidence="10">
    <location>
        <begin position="91"/>
        <end position="272"/>
    </location>
</feature>
<protein>
    <submittedName>
        <fullName evidence="11">GTP-binding protein LepA</fullName>
    </submittedName>
</protein>
<dbReference type="PRINTS" id="PR00315">
    <property type="entry name" value="ELONGATNFCT"/>
</dbReference>
<evidence type="ECO:0000256" key="3">
    <source>
        <dbReference type="ARBA" id="ARBA00022792"/>
    </source>
</evidence>
<evidence type="ECO:0000256" key="4">
    <source>
        <dbReference type="ARBA" id="ARBA00022801"/>
    </source>
</evidence>
<dbReference type="Proteomes" id="UP000053201">
    <property type="component" value="Unassembled WGS sequence"/>
</dbReference>
<dbReference type="Pfam" id="PF03144">
    <property type="entry name" value="GTP_EFTU_D2"/>
    <property type="match status" value="1"/>
</dbReference>
<comment type="similarity">
    <text evidence="9">Belongs to the GTP-binding elongation factor family. LepA subfamily.</text>
</comment>
<dbReference type="VEuPathDB" id="FungiDB:SPPG_02728"/>
<dbReference type="FunFam" id="2.40.30.10:FF:000015">
    <property type="entry name" value="Translation factor GUF1, mitochondrial"/>
    <property type="match status" value="1"/>
</dbReference>
<proteinExistence type="inferred from homology"/>
<feature type="binding site" evidence="9">
    <location>
        <begin position="165"/>
        <end position="169"/>
    </location>
    <ligand>
        <name>GTP</name>
        <dbReference type="ChEBI" id="CHEBI:37565"/>
    </ligand>
</feature>
<evidence type="ECO:0000256" key="2">
    <source>
        <dbReference type="ARBA" id="ARBA00022741"/>
    </source>
</evidence>
<keyword evidence="7 9" id="KW-0342">GTP-binding</keyword>
<dbReference type="GO" id="GO:0045727">
    <property type="term" value="P:positive regulation of translation"/>
    <property type="evidence" value="ECO:0007669"/>
    <property type="project" value="UniProtKB-UniRule"/>
</dbReference>
<dbReference type="GO" id="GO:0006412">
    <property type="term" value="P:translation"/>
    <property type="evidence" value="ECO:0007669"/>
    <property type="project" value="UniProtKB-KW"/>
</dbReference>
<comment type="subcellular location">
    <subcellularLocation>
        <location evidence="9">Mitochondrion inner membrane</location>
        <topology evidence="9">Peripheral membrane protein</topology>
        <orientation evidence="9">Matrix side</orientation>
    </subcellularLocation>
</comment>
<dbReference type="NCBIfam" id="TIGR01393">
    <property type="entry name" value="lepA"/>
    <property type="match status" value="1"/>
</dbReference>
<dbReference type="STRING" id="645134.A0A0L0HMB8"/>
<evidence type="ECO:0000256" key="1">
    <source>
        <dbReference type="ARBA" id="ARBA00005454"/>
    </source>
</evidence>
<accession>A0A0L0HMB8</accession>
<dbReference type="AlphaFoldDB" id="A0A0L0HMB8"/>
<dbReference type="OrthoDB" id="1074at2759"/>
<dbReference type="FunFam" id="3.40.50.300:FF:000078">
    <property type="entry name" value="Elongation factor 4"/>
    <property type="match status" value="1"/>
</dbReference>
<dbReference type="Gene3D" id="3.30.70.240">
    <property type="match status" value="1"/>
</dbReference>
<evidence type="ECO:0000313" key="12">
    <source>
        <dbReference type="Proteomes" id="UP000053201"/>
    </source>
</evidence>
<gene>
    <name evidence="11" type="ORF">SPPG_02728</name>
</gene>
<dbReference type="Pfam" id="PF00009">
    <property type="entry name" value="GTP_EFTU"/>
    <property type="match status" value="1"/>
</dbReference>
<dbReference type="InterPro" id="IPR000795">
    <property type="entry name" value="T_Tr_GTP-bd_dom"/>
</dbReference>
<comment type="similarity">
    <text evidence="1">Belongs to the TRAFAC class translation factor GTPase superfamily. Classic translation factor GTPase family. LepA subfamily.</text>
</comment>
<keyword evidence="6 9" id="KW-0496">Mitochondrion</keyword>
<dbReference type="CDD" id="cd16260">
    <property type="entry name" value="EF4_III"/>
    <property type="match status" value="1"/>
</dbReference>
<dbReference type="InterPro" id="IPR013842">
    <property type="entry name" value="LepA_CTD"/>
</dbReference>
<dbReference type="GO" id="GO:0097177">
    <property type="term" value="F:mitochondrial ribosome binding"/>
    <property type="evidence" value="ECO:0007669"/>
    <property type="project" value="EnsemblFungi"/>
</dbReference>
<dbReference type="InterPro" id="IPR035654">
    <property type="entry name" value="LepA_IV"/>
</dbReference>
<dbReference type="InterPro" id="IPR000640">
    <property type="entry name" value="EFG_V-like"/>
</dbReference>
<evidence type="ECO:0000259" key="10">
    <source>
        <dbReference type="PROSITE" id="PS51722"/>
    </source>
</evidence>
<dbReference type="OMA" id="QVKCDEN"/>
<comment type="catalytic activity">
    <reaction evidence="9">
        <text>GTP + H2O = GDP + phosphate + H(+)</text>
        <dbReference type="Rhea" id="RHEA:19669"/>
        <dbReference type="ChEBI" id="CHEBI:15377"/>
        <dbReference type="ChEBI" id="CHEBI:15378"/>
        <dbReference type="ChEBI" id="CHEBI:37565"/>
        <dbReference type="ChEBI" id="CHEBI:43474"/>
        <dbReference type="ChEBI" id="CHEBI:58189"/>
        <dbReference type="EC" id="3.6.5.n1"/>
    </reaction>
</comment>
<keyword evidence="8 9" id="KW-0472">Membrane</keyword>
<dbReference type="RefSeq" id="XP_016610286.1">
    <property type="nucleotide sequence ID" value="XM_016751013.1"/>
</dbReference>
<dbReference type="GO" id="GO:0005525">
    <property type="term" value="F:GTP binding"/>
    <property type="evidence" value="ECO:0007669"/>
    <property type="project" value="UniProtKB-UniRule"/>
</dbReference>
<dbReference type="InterPro" id="IPR038363">
    <property type="entry name" value="LepA_C_sf"/>
</dbReference>
<evidence type="ECO:0000256" key="8">
    <source>
        <dbReference type="ARBA" id="ARBA00023136"/>
    </source>
</evidence>
<dbReference type="InterPro" id="IPR006297">
    <property type="entry name" value="EF-4"/>
</dbReference>
<dbReference type="GO" id="GO:0003924">
    <property type="term" value="F:GTPase activity"/>
    <property type="evidence" value="ECO:0007669"/>
    <property type="project" value="UniProtKB-UniRule"/>
</dbReference>
<dbReference type="EMBL" id="KQ257453">
    <property type="protein sequence ID" value="KND02247.1"/>
    <property type="molecule type" value="Genomic_DNA"/>
</dbReference>
<dbReference type="FunFam" id="3.30.70.240:FF:000007">
    <property type="entry name" value="Translation factor GUF1, mitochondrial"/>
    <property type="match status" value="1"/>
</dbReference>
<organism evidence="11 12">
    <name type="scientific">Spizellomyces punctatus (strain DAOM BR117)</name>
    <dbReference type="NCBI Taxonomy" id="645134"/>
    <lineage>
        <taxon>Eukaryota</taxon>
        <taxon>Fungi</taxon>
        <taxon>Fungi incertae sedis</taxon>
        <taxon>Chytridiomycota</taxon>
        <taxon>Chytridiomycota incertae sedis</taxon>
        <taxon>Chytridiomycetes</taxon>
        <taxon>Spizellomycetales</taxon>
        <taxon>Spizellomycetaceae</taxon>
        <taxon>Spizellomyces</taxon>
    </lineage>
</organism>
<dbReference type="HAMAP" id="MF_00071">
    <property type="entry name" value="LepA"/>
    <property type="match status" value="1"/>
</dbReference>
<evidence type="ECO:0000256" key="9">
    <source>
        <dbReference type="HAMAP-Rule" id="MF_03137"/>
    </source>
</evidence>
<dbReference type="InParanoid" id="A0A0L0HMB8"/>
<evidence type="ECO:0000313" key="11">
    <source>
        <dbReference type="EMBL" id="KND02247.1"/>
    </source>
</evidence>
<dbReference type="FunFam" id="3.30.70.2570:FF:000001">
    <property type="entry name" value="Translation factor GUF1, mitochondrial"/>
    <property type="match status" value="1"/>
</dbReference>
<keyword evidence="4 9" id="KW-0378">Hydrolase</keyword>